<keyword evidence="3" id="KW-1185">Reference proteome</keyword>
<name>A0A2I4DYZ7_JUGRE</name>
<evidence type="ECO:0000256" key="1">
    <source>
        <dbReference type="ARBA" id="ARBA00007626"/>
    </source>
</evidence>
<dbReference type="GO" id="GO:0005739">
    <property type="term" value="C:mitochondrion"/>
    <property type="evidence" value="ECO:0000318"/>
    <property type="project" value="GO_Central"/>
</dbReference>
<dbReference type="FunCoup" id="A0A2I4DYZ7">
    <property type="interactions" value="970"/>
</dbReference>
<keyword evidence="2" id="KW-0677">Repeat</keyword>
<sequence length="503" mass="57515">MANRSLFASLKRIKHQLGATIHWEQQFSSPLARYASGKGDLKSDILKLKPPRGNATSLLQNHLDQGHKLSLLELRRITRQLLKYKRYHHALQILTWIETQNSFRVSPADHAVKVDLIIKVHGLREAEDYFTRLTDTASRKASCIPLLHGYVKERDTEKAELLMVKLNELGLIVNPHAFNEMMKLYMATSQGKKVSLVIQQMKWNNIPRNVLSYNLWMVACGEVSGVSSAEMVYKEIVNDKTVQVGWSTLSTLANVYIKAGLFDKAILVLKNAEKKLSTRNRLGYFFLITLYASLNNKEGVMRLWEGSKAVGGRITCANYMCVLSCMVKLGDLVEAERIFVEWEYSCQSYDIRVSNVLLGAYVRSGMIDKAESLHLRTLERGGRPNYKTWEILTEGWVKSQNMEKAIKAVKKGFAMLKHCDWRPSHDILIAMVEHFEEHGNLEDANWFIRLIHRFGLASLPSYKSLLRMHLCARRPASDILKMMEKDKIEMDDETSALVQALNV</sequence>
<comment type="similarity">
    <text evidence="1">Belongs to the PPR family. P subfamily.</text>
</comment>
<accession>A0A2I4DYZ7</accession>
<dbReference type="OrthoDB" id="1146105at2759"/>
<dbReference type="PROSITE" id="PS51375">
    <property type="entry name" value="PPR"/>
    <property type="match status" value="1"/>
</dbReference>
<dbReference type="GO" id="GO:0003729">
    <property type="term" value="F:mRNA binding"/>
    <property type="evidence" value="ECO:0007669"/>
    <property type="project" value="UniProtKB-ARBA"/>
</dbReference>
<dbReference type="Pfam" id="PF13812">
    <property type="entry name" value="PPR_3"/>
    <property type="match status" value="1"/>
</dbReference>
<evidence type="ECO:0000313" key="4">
    <source>
        <dbReference type="RefSeq" id="XP_018812356.2"/>
    </source>
</evidence>
<dbReference type="RefSeq" id="XP_018812356.2">
    <property type="nucleotide sequence ID" value="XM_018956811.2"/>
</dbReference>
<dbReference type="AlphaFoldDB" id="A0A2I4DYZ7"/>
<dbReference type="Pfam" id="PF01535">
    <property type="entry name" value="PPR"/>
    <property type="match status" value="3"/>
</dbReference>
<reference evidence="4" key="1">
    <citation type="submission" date="2025-08" db="UniProtKB">
        <authorList>
            <consortium name="RefSeq"/>
        </authorList>
    </citation>
    <scope>IDENTIFICATION</scope>
    <source>
        <tissue evidence="4">Leaves</tissue>
    </source>
</reference>
<dbReference type="InterPro" id="IPR002885">
    <property type="entry name" value="PPR_rpt"/>
</dbReference>
<dbReference type="Gramene" id="Jr11_22580_p1">
    <property type="protein sequence ID" value="cds.Jr11_22580_p1"/>
    <property type="gene ID" value="Jr11_22580"/>
</dbReference>
<dbReference type="STRING" id="51240.A0A2I4DYZ7"/>
<evidence type="ECO:0000313" key="3">
    <source>
        <dbReference type="Proteomes" id="UP000235220"/>
    </source>
</evidence>
<protein>
    <submittedName>
        <fullName evidence="4">Pentatricopeptide repeat-containing protein At5g27460</fullName>
    </submittedName>
</protein>
<dbReference type="PANTHER" id="PTHR45717">
    <property type="entry name" value="OS12G0527900 PROTEIN"/>
    <property type="match status" value="1"/>
</dbReference>
<dbReference type="InterPro" id="IPR011990">
    <property type="entry name" value="TPR-like_helical_dom_sf"/>
</dbReference>
<evidence type="ECO:0000256" key="2">
    <source>
        <dbReference type="ARBA" id="ARBA00022737"/>
    </source>
</evidence>
<organism evidence="3 4">
    <name type="scientific">Juglans regia</name>
    <name type="common">English walnut</name>
    <dbReference type="NCBI Taxonomy" id="51240"/>
    <lineage>
        <taxon>Eukaryota</taxon>
        <taxon>Viridiplantae</taxon>
        <taxon>Streptophyta</taxon>
        <taxon>Embryophyta</taxon>
        <taxon>Tracheophyta</taxon>
        <taxon>Spermatophyta</taxon>
        <taxon>Magnoliopsida</taxon>
        <taxon>eudicotyledons</taxon>
        <taxon>Gunneridae</taxon>
        <taxon>Pentapetalae</taxon>
        <taxon>rosids</taxon>
        <taxon>fabids</taxon>
        <taxon>Fagales</taxon>
        <taxon>Juglandaceae</taxon>
        <taxon>Juglans</taxon>
    </lineage>
</organism>
<dbReference type="KEGG" id="jre:108984759"/>
<dbReference type="GeneID" id="108984759"/>
<dbReference type="PANTHER" id="PTHR45717:SF13">
    <property type="entry name" value="OS02G0796400 PROTEIN"/>
    <property type="match status" value="1"/>
</dbReference>
<dbReference type="Gene3D" id="1.25.40.10">
    <property type="entry name" value="Tetratricopeptide repeat domain"/>
    <property type="match status" value="2"/>
</dbReference>
<gene>
    <name evidence="4" type="primary">LOC108984759</name>
</gene>
<proteinExistence type="inferred from homology"/>
<dbReference type="Proteomes" id="UP000235220">
    <property type="component" value="Chromosome 11"/>
</dbReference>